<name>A0ABY6G7L3_9BURK</name>
<sequence>MSDSRKLHLSRMLEEYKEELRKLEEERRSLLQGSGLNPENASALLADRISDEQIARIEANAAQRMRAIEQDVQYRMARHSNGNVSKNTARRIISRI</sequence>
<reference evidence="2" key="1">
    <citation type="submission" date="2022-09" db="EMBL/GenBank/DDBJ databases">
        <title>The complete genome of Acidovorax sp. 5MLIR.</title>
        <authorList>
            <person name="Liu L."/>
            <person name="Yue J."/>
            <person name="Yang F."/>
            <person name="Yuan J."/>
            <person name="Li L."/>
        </authorList>
    </citation>
    <scope>NUCLEOTIDE SEQUENCE</scope>
    <source>
        <strain evidence="2">5MLIR</strain>
    </source>
</reference>
<keyword evidence="1" id="KW-0175">Coiled coil</keyword>
<evidence type="ECO:0000313" key="2">
    <source>
        <dbReference type="EMBL" id="UYG50886.1"/>
    </source>
</evidence>
<evidence type="ECO:0000256" key="1">
    <source>
        <dbReference type="SAM" id="Coils"/>
    </source>
</evidence>
<dbReference type="EMBL" id="CP106881">
    <property type="protein sequence ID" value="UYG50886.1"/>
    <property type="molecule type" value="Genomic_DNA"/>
</dbReference>
<organism evidence="2 3">
    <name type="scientific">Comamonas endophytica</name>
    <dbReference type="NCBI Taxonomy" id="2949090"/>
    <lineage>
        <taxon>Bacteria</taxon>
        <taxon>Pseudomonadati</taxon>
        <taxon>Pseudomonadota</taxon>
        <taxon>Betaproteobacteria</taxon>
        <taxon>Burkholderiales</taxon>
        <taxon>Comamonadaceae</taxon>
        <taxon>Comamonas</taxon>
    </lineage>
</organism>
<protein>
    <submittedName>
        <fullName evidence="2">Uncharacterized protein</fullName>
    </submittedName>
</protein>
<feature type="coiled-coil region" evidence="1">
    <location>
        <begin position="6"/>
        <end position="33"/>
    </location>
</feature>
<dbReference type="RefSeq" id="WP_231041982.1">
    <property type="nucleotide sequence ID" value="NZ_CP106881.1"/>
</dbReference>
<evidence type="ECO:0000313" key="3">
    <source>
        <dbReference type="Proteomes" id="UP001162800"/>
    </source>
</evidence>
<dbReference type="Proteomes" id="UP001162800">
    <property type="component" value="Chromosome"/>
</dbReference>
<accession>A0ABY6G7L3</accession>
<proteinExistence type="predicted"/>
<keyword evidence="3" id="KW-1185">Reference proteome</keyword>
<gene>
    <name evidence="2" type="ORF">M9799_12395</name>
</gene>